<dbReference type="InterPro" id="IPR006104">
    <property type="entry name" value="Glyco_hydro_2_N"/>
</dbReference>
<organism evidence="10 11">
    <name type="scientific">Candidatus Faecalibacterium faecipullorum</name>
    <dbReference type="NCBI Taxonomy" id="2838578"/>
    <lineage>
        <taxon>Bacteria</taxon>
        <taxon>Bacillati</taxon>
        <taxon>Bacillota</taxon>
        <taxon>Clostridia</taxon>
        <taxon>Eubacteriales</taxon>
        <taxon>Oscillospiraceae</taxon>
        <taxon>Faecalibacterium</taxon>
    </lineage>
</organism>
<evidence type="ECO:0000313" key="10">
    <source>
        <dbReference type="EMBL" id="HJB58788.1"/>
    </source>
</evidence>
<dbReference type="PROSITE" id="PS00719">
    <property type="entry name" value="GLYCOSYL_HYDROL_F2_1"/>
    <property type="match status" value="1"/>
</dbReference>
<dbReference type="Proteomes" id="UP000824211">
    <property type="component" value="Unassembled WGS sequence"/>
</dbReference>
<dbReference type="InterPro" id="IPR006103">
    <property type="entry name" value="Glyco_hydro_2_cat"/>
</dbReference>
<evidence type="ECO:0000313" key="11">
    <source>
        <dbReference type="Proteomes" id="UP000824211"/>
    </source>
</evidence>
<gene>
    <name evidence="10" type="primary">uidA</name>
    <name evidence="10" type="ORF">H9771_03860</name>
</gene>
<dbReference type="SUPFAM" id="SSF49785">
    <property type="entry name" value="Galactose-binding domain-like"/>
    <property type="match status" value="1"/>
</dbReference>
<dbReference type="InterPro" id="IPR036156">
    <property type="entry name" value="Beta-gal/glucu_dom_sf"/>
</dbReference>
<accession>A0A9D2MFR9</accession>
<proteinExistence type="inferred from homology"/>
<dbReference type="PRINTS" id="PR00132">
    <property type="entry name" value="GLHYDRLASE2"/>
</dbReference>
<evidence type="ECO:0000256" key="1">
    <source>
        <dbReference type="ARBA" id="ARBA00007401"/>
    </source>
</evidence>
<dbReference type="InterPro" id="IPR008979">
    <property type="entry name" value="Galactose-bd-like_sf"/>
</dbReference>
<dbReference type="InterPro" id="IPR023230">
    <property type="entry name" value="Glyco_hydro_2_CS"/>
</dbReference>
<keyword evidence="4 6" id="KW-0378">Hydrolase</keyword>
<feature type="domain" description="Glycoside hydrolase family 2 immunoglobulin-like beta-sandwich" evidence="7">
    <location>
        <begin position="187"/>
        <end position="273"/>
    </location>
</feature>
<dbReference type="Pfam" id="PF02837">
    <property type="entry name" value="Glyco_hydro_2_N"/>
    <property type="match status" value="1"/>
</dbReference>
<dbReference type="AlphaFoldDB" id="A0A9D2MFR9"/>
<protein>
    <recommendedName>
        <fullName evidence="3">Beta-glucuronidase</fullName>
        <ecNumber evidence="2">3.2.1.31</ecNumber>
    </recommendedName>
</protein>
<reference evidence="10" key="2">
    <citation type="submission" date="2021-04" db="EMBL/GenBank/DDBJ databases">
        <authorList>
            <person name="Gilroy R."/>
        </authorList>
    </citation>
    <scope>NUCLEOTIDE SEQUENCE</scope>
    <source>
        <strain evidence="10">ChiHjej9B8-13557</strain>
    </source>
</reference>
<comment type="caution">
    <text evidence="10">The sequence shown here is derived from an EMBL/GenBank/DDBJ whole genome shotgun (WGS) entry which is preliminary data.</text>
</comment>
<evidence type="ECO:0000259" key="9">
    <source>
        <dbReference type="Pfam" id="PF02837"/>
    </source>
</evidence>
<dbReference type="InterPro" id="IPR013783">
    <property type="entry name" value="Ig-like_fold"/>
</dbReference>
<dbReference type="Pfam" id="PF02836">
    <property type="entry name" value="Glyco_hydro_2_C"/>
    <property type="match status" value="1"/>
</dbReference>
<evidence type="ECO:0000259" key="8">
    <source>
        <dbReference type="Pfam" id="PF02836"/>
    </source>
</evidence>
<sequence length="601" mass="68186">MSTPSPLYPIQNESRAALTLDGLWRFQFDPRAEGEAAGWPAGLPAPISMPVPASFSDFFTTHAERDYVGDFWYETGFFLPETFPETVCVRFGSVTHRAVVYCNGVEVARHEGGFLPFTADVTAAARRGAMNQLVVKVNNELSESTLPCGAQKEMPDGRKLSKPYFDFYNYAGIHRSVWLVGTPAQAITDYSVRYELDGADALVHYTVEGGGDRPVRVSLADAEGNTVAQTEGRKGVLRVKDAHLWQVRSAYLYRIVLTAGDGYDRYEEKIGIRTVKIDGRRILINGQPVYLKGFGKHEDADIIGRGFSWAVAKRDFECMKWTGANCFRTSHYPYAEEWYQMADEEGFLIIDEVPAVGMMRSTHNFAAAGMGQYTYFFETPTVPALLANHKQQVAEMMARDKNHASVIAWSLFNEPETTSEYARKYFSEVFAYARTLDPQQRPLTGAFEKNSAPDKCRCYDLCDMICLNRYYGWYISGGPEIDEAELKFRAEMDKWAAKKLDVPFVFTEFGTDTLAAEHKLPSVMWSQEYQNEYLAMNFKVFDSYDFVQGELVWNFADFQTTEGIMRVNGNKKGVFTRQRQPKDAAFTFKRRWEALPEGCKE</sequence>
<dbReference type="Gene3D" id="2.60.120.260">
    <property type="entry name" value="Galactose-binding domain-like"/>
    <property type="match status" value="1"/>
</dbReference>
<dbReference type="GO" id="GO:0019391">
    <property type="term" value="P:glucuronoside catabolic process"/>
    <property type="evidence" value="ECO:0007669"/>
    <property type="project" value="TreeGrafter"/>
</dbReference>
<dbReference type="NCBIfam" id="NF007538">
    <property type="entry name" value="PRK10150.1"/>
    <property type="match status" value="1"/>
</dbReference>
<evidence type="ECO:0000256" key="3">
    <source>
        <dbReference type="ARBA" id="ARBA00016205"/>
    </source>
</evidence>
<dbReference type="EC" id="3.2.1.31" evidence="2"/>
<dbReference type="Pfam" id="PF00703">
    <property type="entry name" value="Glyco_hydro_2"/>
    <property type="match status" value="1"/>
</dbReference>
<dbReference type="SUPFAM" id="SSF49303">
    <property type="entry name" value="beta-Galactosidase/glucuronidase domain"/>
    <property type="match status" value="1"/>
</dbReference>
<feature type="domain" description="Glycosyl hydrolases family 2 sugar binding" evidence="9">
    <location>
        <begin position="20"/>
        <end position="183"/>
    </location>
</feature>
<dbReference type="GO" id="GO:0004566">
    <property type="term" value="F:beta-glucuronidase activity"/>
    <property type="evidence" value="ECO:0007669"/>
    <property type="project" value="UniProtKB-EC"/>
</dbReference>
<dbReference type="EMBL" id="DWXX01000070">
    <property type="protein sequence ID" value="HJB58788.1"/>
    <property type="molecule type" value="Genomic_DNA"/>
</dbReference>
<dbReference type="InterPro" id="IPR006102">
    <property type="entry name" value="Ig-like_GH2"/>
</dbReference>
<feature type="domain" description="Glycoside hydrolase family 2 catalytic" evidence="8">
    <location>
        <begin position="275"/>
        <end position="594"/>
    </location>
</feature>
<dbReference type="GO" id="GO:0030246">
    <property type="term" value="F:carbohydrate binding"/>
    <property type="evidence" value="ECO:0007669"/>
    <property type="project" value="TreeGrafter"/>
</dbReference>
<dbReference type="SUPFAM" id="SSF51445">
    <property type="entry name" value="(Trans)glycosidases"/>
    <property type="match status" value="1"/>
</dbReference>
<dbReference type="GO" id="GO:0005975">
    <property type="term" value="P:carbohydrate metabolic process"/>
    <property type="evidence" value="ECO:0007669"/>
    <property type="project" value="InterPro"/>
</dbReference>
<comment type="similarity">
    <text evidence="1 6">Belongs to the glycosyl hydrolase 2 family.</text>
</comment>
<keyword evidence="5 6" id="KW-0326">Glycosidase</keyword>
<dbReference type="PANTHER" id="PTHR10066:SF67">
    <property type="entry name" value="BETA-GLUCURONIDASE"/>
    <property type="match status" value="1"/>
</dbReference>
<dbReference type="InterPro" id="IPR006101">
    <property type="entry name" value="Glyco_hydro_2"/>
</dbReference>
<reference evidence="10" key="1">
    <citation type="journal article" date="2021" name="PeerJ">
        <title>Extensive microbial diversity within the chicken gut microbiome revealed by metagenomics and culture.</title>
        <authorList>
            <person name="Gilroy R."/>
            <person name="Ravi A."/>
            <person name="Getino M."/>
            <person name="Pursley I."/>
            <person name="Horton D.L."/>
            <person name="Alikhan N.F."/>
            <person name="Baker D."/>
            <person name="Gharbi K."/>
            <person name="Hall N."/>
            <person name="Watson M."/>
            <person name="Adriaenssens E.M."/>
            <person name="Foster-Nyarko E."/>
            <person name="Jarju S."/>
            <person name="Secka A."/>
            <person name="Antonio M."/>
            <person name="Oren A."/>
            <person name="Chaudhuri R.R."/>
            <person name="La Ragione R."/>
            <person name="Hildebrand F."/>
            <person name="Pallen M.J."/>
        </authorList>
    </citation>
    <scope>NUCLEOTIDE SEQUENCE</scope>
    <source>
        <strain evidence="10">ChiHjej9B8-13557</strain>
    </source>
</reference>
<evidence type="ECO:0000256" key="6">
    <source>
        <dbReference type="RuleBase" id="RU361154"/>
    </source>
</evidence>
<evidence type="ECO:0000259" key="7">
    <source>
        <dbReference type="Pfam" id="PF00703"/>
    </source>
</evidence>
<dbReference type="Gene3D" id="2.60.40.10">
    <property type="entry name" value="Immunoglobulins"/>
    <property type="match status" value="1"/>
</dbReference>
<dbReference type="PANTHER" id="PTHR10066">
    <property type="entry name" value="BETA-GLUCURONIDASE"/>
    <property type="match status" value="1"/>
</dbReference>
<dbReference type="FunFam" id="3.20.20.80:FF:000080">
    <property type="entry name" value="Beta-glucuronidase UidA"/>
    <property type="match status" value="1"/>
</dbReference>
<dbReference type="Gene3D" id="3.20.20.80">
    <property type="entry name" value="Glycosidases"/>
    <property type="match status" value="1"/>
</dbReference>
<evidence type="ECO:0000256" key="2">
    <source>
        <dbReference type="ARBA" id="ARBA00012761"/>
    </source>
</evidence>
<evidence type="ECO:0000256" key="4">
    <source>
        <dbReference type="ARBA" id="ARBA00022801"/>
    </source>
</evidence>
<dbReference type="InterPro" id="IPR017853">
    <property type="entry name" value="GH"/>
</dbReference>
<evidence type="ECO:0000256" key="5">
    <source>
        <dbReference type="ARBA" id="ARBA00023295"/>
    </source>
</evidence>
<name>A0A9D2MFR9_9FIRM</name>